<dbReference type="Proteomes" id="UP000006691">
    <property type="component" value="Chromosome"/>
</dbReference>
<dbReference type="KEGG" id="siv:SSIL_2347"/>
<sequence length="71" mass="8497">MGLLFYFSVIRDTILNFFQNGIWVLGFFYLLIKIFENAKLKHFSKYVIAIVLGILFINAIWVNIDRFKYIN</sequence>
<feature type="transmembrane region" description="Helical" evidence="1">
    <location>
        <begin position="46"/>
        <end position="64"/>
    </location>
</feature>
<reference evidence="2 3" key="2">
    <citation type="journal article" date="2012" name="J. Biosci. Bioeng.">
        <title>Complete genome sequence and characterization of the N-acylhomoserine lactone-degrading gene of the potato leaf-associated Solibacillus silvestris.</title>
        <authorList>
            <person name="Morohoshi T."/>
            <person name="Tominaga Y."/>
            <person name="Someya N."/>
            <person name="Ikeda T."/>
        </authorList>
    </citation>
    <scope>NUCLEOTIDE SEQUENCE [LARGE SCALE GENOMIC DNA]</scope>
    <source>
        <strain evidence="2 3">StLB046</strain>
    </source>
</reference>
<accession>F2FAK3</accession>
<evidence type="ECO:0000256" key="1">
    <source>
        <dbReference type="SAM" id="Phobius"/>
    </source>
</evidence>
<gene>
    <name evidence="2" type="ordered locus">SSIL_2347</name>
</gene>
<evidence type="ECO:0000313" key="2">
    <source>
        <dbReference type="EMBL" id="BAK16770.1"/>
    </source>
</evidence>
<proteinExistence type="predicted"/>
<organism evidence="2 3">
    <name type="scientific">Solibacillus silvestris (strain StLB046)</name>
    <name type="common">Bacillus silvestris</name>
    <dbReference type="NCBI Taxonomy" id="1002809"/>
    <lineage>
        <taxon>Bacteria</taxon>
        <taxon>Bacillati</taxon>
        <taxon>Bacillota</taxon>
        <taxon>Bacilli</taxon>
        <taxon>Bacillales</taxon>
        <taxon>Caryophanaceae</taxon>
        <taxon>Solibacillus</taxon>
    </lineage>
</organism>
<evidence type="ECO:0000313" key="3">
    <source>
        <dbReference type="Proteomes" id="UP000006691"/>
    </source>
</evidence>
<reference evidence="3" key="1">
    <citation type="submission" date="2011-04" db="EMBL/GenBank/DDBJ databases">
        <title>Genome sequence of Solibacillus silvestris StLB046.</title>
        <authorList>
            <person name="Morohoshi T."/>
            <person name="Someya N."/>
            <person name="Ikeda T."/>
        </authorList>
    </citation>
    <scope>NUCLEOTIDE SEQUENCE [LARGE SCALE GENOMIC DNA]</scope>
    <source>
        <strain evidence="3">StLB046</strain>
    </source>
</reference>
<keyword evidence="1" id="KW-0812">Transmembrane</keyword>
<protein>
    <submittedName>
        <fullName evidence="2">Uncharacterized protein</fullName>
    </submittedName>
</protein>
<dbReference type="AlphaFoldDB" id="F2FAK3"/>
<keyword evidence="3" id="KW-1185">Reference proteome</keyword>
<keyword evidence="1" id="KW-1133">Transmembrane helix</keyword>
<keyword evidence="1" id="KW-0472">Membrane</keyword>
<dbReference type="EMBL" id="AP012157">
    <property type="protein sequence ID" value="BAK16770.1"/>
    <property type="molecule type" value="Genomic_DNA"/>
</dbReference>
<dbReference type="HOGENOM" id="CLU_2737905_0_0_9"/>
<name>F2FAK3_SOLSS</name>
<feature type="transmembrane region" description="Helical" evidence="1">
    <location>
        <begin position="14"/>
        <end position="34"/>
    </location>
</feature>